<dbReference type="GO" id="GO:0003677">
    <property type="term" value="F:DNA binding"/>
    <property type="evidence" value="ECO:0007669"/>
    <property type="project" value="InterPro"/>
</dbReference>
<accession>A0A133XW91</accession>
<dbReference type="AlphaFoldDB" id="A0A133XW91"/>
<dbReference type="InterPro" id="IPR002052">
    <property type="entry name" value="DNA_methylase_N6_adenine_CS"/>
</dbReference>
<dbReference type="PRINTS" id="PR00506">
    <property type="entry name" value="D21N6MTFRASE"/>
</dbReference>
<dbReference type="RefSeq" id="WP_066305033.1">
    <property type="nucleotide sequence ID" value="NZ_KQ959487.1"/>
</dbReference>
<keyword evidence="4" id="KW-0949">S-adenosyl-L-methionine</keyword>
<evidence type="ECO:0000256" key="1">
    <source>
        <dbReference type="ARBA" id="ARBA00006594"/>
    </source>
</evidence>
<comment type="similarity">
    <text evidence="1">Belongs to the N(4)/N(6)-methyltransferase family.</text>
</comment>
<dbReference type="GO" id="GO:0008170">
    <property type="term" value="F:N-methyltransferase activity"/>
    <property type="evidence" value="ECO:0007669"/>
    <property type="project" value="InterPro"/>
</dbReference>
<dbReference type="Gene3D" id="3.40.50.150">
    <property type="entry name" value="Vaccinia Virus protein VP39"/>
    <property type="match status" value="1"/>
</dbReference>
<dbReference type="InterPro" id="IPR002295">
    <property type="entry name" value="N4/N6-MTase_EcoPI_Mod-like"/>
</dbReference>
<evidence type="ECO:0000256" key="2">
    <source>
        <dbReference type="ARBA" id="ARBA00022603"/>
    </source>
</evidence>
<protein>
    <submittedName>
        <fullName evidence="7">DNA (Cytosine-5-)-methyltransferase</fullName>
    </submittedName>
</protein>
<dbReference type="GO" id="GO:0032259">
    <property type="term" value="P:methylation"/>
    <property type="evidence" value="ECO:0007669"/>
    <property type="project" value="UniProtKB-KW"/>
</dbReference>
<dbReference type="InterPro" id="IPR002941">
    <property type="entry name" value="DNA_methylase_N4/N6"/>
</dbReference>
<feature type="region of interest" description="Disordered" evidence="5">
    <location>
        <begin position="70"/>
        <end position="96"/>
    </location>
</feature>
<evidence type="ECO:0000256" key="5">
    <source>
        <dbReference type="SAM" id="MobiDB-lite"/>
    </source>
</evidence>
<feature type="compositionally biased region" description="Basic and acidic residues" evidence="5">
    <location>
        <begin position="80"/>
        <end position="90"/>
    </location>
</feature>
<evidence type="ECO:0000256" key="3">
    <source>
        <dbReference type="ARBA" id="ARBA00022679"/>
    </source>
</evidence>
<dbReference type="InterPro" id="IPR029063">
    <property type="entry name" value="SAM-dependent_MTases_sf"/>
</dbReference>
<gene>
    <name evidence="7" type="ORF">HMPREF3192_00572</name>
</gene>
<dbReference type="PIRSF" id="PIRSF015855">
    <property type="entry name" value="TypeIII_Mtase_mKpnI"/>
    <property type="match status" value="1"/>
</dbReference>
<feature type="domain" description="DNA methylase N-4/N-6" evidence="6">
    <location>
        <begin position="120"/>
        <end position="453"/>
    </location>
</feature>
<dbReference type="PROSITE" id="PS00092">
    <property type="entry name" value="N6_MTASE"/>
    <property type="match status" value="1"/>
</dbReference>
<keyword evidence="2 7" id="KW-0489">Methyltransferase</keyword>
<evidence type="ECO:0000313" key="7">
    <source>
        <dbReference type="EMBL" id="KXB35207.1"/>
    </source>
</evidence>
<dbReference type="SUPFAM" id="SSF53335">
    <property type="entry name" value="S-adenosyl-L-methionine-dependent methyltransferases"/>
    <property type="match status" value="1"/>
</dbReference>
<evidence type="ECO:0000259" key="6">
    <source>
        <dbReference type="Pfam" id="PF01555"/>
    </source>
</evidence>
<dbReference type="Pfam" id="PF01555">
    <property type="entry name" value="N6_N4_Mtase"/>
    <property type="match status" value="1"/>
</dbReference>
<evidence type="ECO:0000256" key="4">
    <source>
        <dbReference type="ARBA" id="ARBA00022691"/>
    </source>
</evidence>
<dbReference type="Proteomes" id="UP000070675">
    <property type="component" value="Unassembled WGS sequence"/>
</dbReference>
<dbReference type="STRING" id="1393034.HMPREF3192_00572"/>
<dbReference type="OrthoDB" id="9773060at2"/>
<comment type="caution">
    <text evidence="7">The sequence shown here is derived from an EMBL/GenBank/DDBJ whole genome shotgun (WGS) entry which is preliminary data.</text>
</comment>
<reference evidence="8" key="1">
    <citation type="submission" date="2016-01" db="EMBL/GenBank/DDBJ databases">
        <authorList>
            <person name="Mitreva M."/>
            <person name="Pepin K.H."/>
            <person name="Mihindukulasuriya K.A."/>
            <person name="Fulton R."/>
            <person name="Fronick C."/>
            <person name="O'Laughlin M."/>
            <person name="Miner T."/>
            <person name="Herter B."/>
            <person name="Rosa B.A."/>
            <person name="Cordes M."/>
            <person name="Tomlinson C."/>
            <person name="Wollam A."/>
            <person name="Palsikar V.B."/>
            <person name="Mardis E.R."/>
            <person name="Wilson R.K."/>
        </authorList>
    </citation>
    <scope>NUCLEOTIDE SEQUENCE [LARGE SCALE GENOMIC DNA]</scope>
    <source>
        <strain evidence="8">DNF00019</strain>
    </source>
</reference>
<keyword evidence="8" id="KW-1185">Reference proteome</keyword>
<dbReference type="EMBL" id="LSCR01000006">
    <property type="protein sequence ID" value="KXB35207.1"/>
    <property type="molecule type" value="Genomic_DNA"/>
</dbReference>
<name>A0A133XW91_9ACTN</name>
<sequence length="666" mass="75501">MSEIQKMNLESENLIDDRLNKLKELMPEVFSESGIDFDKLRLELGDEVDADQERYAFTWPGKTDAIRQSQTVSTATLRPCPEKSRGRDGEDGSFDSDNIYIEGDNLEALKLLQRGYHGKVKMVYIDPPYNTGGDFVYKDSFGQTIADYREQAGLTGQSNSKSDGRFHANWCSMIYPRLKLARELLRSDGILVASIDENERTNLQSLLNEVFGEQNFAGEIVWKNSSKNDQAYISMQHEYMLVYVKDKGANAGEWTERKEGLEEIYSAFDKLREKHGDDWKAIHKAALDWYKQFPPSNPIFGSKHYSWMDERGVYFPSDISGPNDGQYVYDVVHPITNRVCKMPSTGWRYPKDEMERRISEGLVHFGDDETTAPNNKTYLKSTELQSLTSMLYQDGRAASKRLETLFGSKVFSNPKDDRVLQRLMSAFGIQSEDIVLDFFSGSGTTAEAVERFNIGGFCAKWIMVQLPENLEDNLRTAKGSNKKITKNAITYLKGRQLDPVLTNLAEERLRLTGNAIKADLVESNRQLELGEEPKRLPDIGFRIFELDDSGIEKPEPGQLVLDVVKSDRSELDIVFEMMLKWGLELTLPVEKSDAAGYPIWSVACDELVCCMSLGLTIDALEAIADMEPRRVLILDSILDDTLKLNAVQIFKHAGERVGCEIELRTV</sequence>
<organism evidence="7 8">
    <name type="scientific">Atopobium deltae</name>
    <dbReference type="NCBI Taxonomy" id="1393034"/>
    <lineage>
        <taxon>Bacteria</taxon>
        <taxon>Bacillati</taxon>
        <taxon>Actinomycetota</taxon>
        <taxon>Coriobacteriia</taxon>
        <taxon>Coriobacteriales</taxon>
        <taxon>Atopobiaceae</taxon>
        <taxon>Atopobium</taxon>
    </lineage>
</organism>
<evidence type="ECO:0000313" key="8">
    <source>
        <dbReference type="Proteomes" id="UP000070675"/>
    </source>
</evidence>
<proteinExistence type="inferred from homology"/>
<dbReference type="PATRIC" id="fig|1393034.3.peg.554"/>
<keyword evidence="3 7" id="KW-0808">Transferase</keyword>